<organism evidence="1 2">
    <name type="scientific">Trichomonascus ciferrii</name>
    <dbReference type="NCBI Taxonomy" id="44093"/>
    <lineage>
        <taxon>Eukaryota</taxon>
        <taxon>Fungi</taxon>
        <taxon>Dikarya</taxon>
        <taxon>Ascomycota</taxon>
        <taxon>Saccharomycotina</taxon>
        <taxon>Dipodascomycetes</taxon>
        <taxon>Dipodascales</taxon>
        <taxon>Trichomonascaceae</taxon>
        <taxon>Trichomonascus</taxon>
        <taxon>Trichomonascus ciferrii complex</taxon>
    </lineage>
</organism>
<dbReference type="EMBL" id="SWFS01000354">
    <property type="protein sequence ID" value="KAA8908967.1"/>
    <property type="molecule type" value="Genomic_DNA"/>
</dbReference>
<name>A0A642UZY2_9ASCO</name>
<evidence type="ECO:0000313" key="1">
    <source>
        <dbReference type="EMBL" id="KAA8908967.1"/>
    </source>
</evidence>
<proteinExistence type="predicted"/>
<dbReference type="AlphaFoldDB" id="A0A642UZY2"/>
<accession>A0A642UZY2</accession>
<dbReference type="VEuPathDB" id="FungiDB:TRICI_004684"/>
<comment type="caution">
    <text evidence="1">The sequence shown here is derived from an EMBL/GenBank/DDBJ whole genome shotgun (WGS) entry which is preliminary data.</text>
</comment>
<evidence type="ECO:0000313" key="2">
    <source>
        <dbReference type="Proteomes" id="UP000761534"/>
    </source>
</evidence>
<keyword evidence="2" id="KW-1185">Reference proteome</keyword>
<gene>
    <name evidence="1" type="ORF">TRICI_004684</name>
</gene>
<dbReference type="Proteomes" id="UP000761534">
    <property type="component" value="Unassembled WGS sequence"/>
</dbReference>
<sequence length="217" mass="24405">MKEFLIATKLGTDVGLDTNNTMLERAGSVDEFVRQLKRMGEAAEKLQVEKEGVVEMGDFDNDPLPQYLLEEVEDETSSEASGISSSKSLDWLSTKCKEYTEEKQSEAMFTAEELQSTILGTLNSDASDEELQGNFAEILGYDHLDLVIELIQRRSELVEASEEPAVINVSFHISFNSQAQRLIGRAEVLFFPEKKRQAFSCSTPLSSRALRKIYKVY</sequence>
<dbReference type="OrthoDB" id="5575at2759"/>
<protein>
    <submittedName>
        <fullName evidence="1">Uncharacterized protein</fullName>
    </submittedName>
</protein>
<reference evidence="1" key="1">
    <citation type="journal article" date="2019" name="G3 (Bethesda)">
        <title>Genome Assemblies of Two Rare Opportunistic Yeast Pathogens: Diutina rugosa (syn. Candida rugosa) and Trichomonascus ciferrii (syn. Candida ciferrii).</title>
        <authorList>
            <person name="Mixao V."/>
            <person name="Saus E."/>
            <person name="Hansen A.P."/>
            <person name="Lass-Florl C."/>
            <person name="Gabaldon T."/>
        </authorList>
    </citation>
    <scope>NUCLEOTIDE SEQUENCE</scope>
    <source>
        <strain evidence="1">CBS 4856</strain>
    </source>
</reference>